<dbReference type="InterPro" id="IPR016035">
    <property type="entry name" value="Acyl_Trfase/lysoPLipase"/>
</dbReference>
<keyword evidence="2 4" id="KW-0442">Lipid degradation</keyword>
<reference evidence="8" key="1">
    <citation type="journal article" date="2024" name="Int. J. Syst. Evol. Microbiol.">
        <title>Methylomarinovum tepidoasis sp. nov., a moderately thermophilic methanotroph of the family Methylothermaceae isolated from a deep-sea hydrothermal field.</title>
        <authorList>
            <person name="Hirayama H."/>
            <person name="Takaki Y."/>
            <person name="Abe M."/>
            <person name="Miyazaki M."/>
            <person name="Uematsu K."/>
            <person name="Matsui Y."/>
            <person name="Takai K."/>
        </authorList>
    </citation>
    <scope>NUCLEOTIDE SEQUENCE [LARGE SCALE GENOMIC DNA]</scope>
    <source>
        <strain evidence="8">IT-9</strain>
    </source>
</reference>
<accession>A0AAU9CNC3</accession>
<keyword evidence="5" id="KW-0812">Transmembrane</keyword>
<gene>
    <name evidence="7" type="ORF">MIT9_P1021</name>
</gene>
<feature type="transmembrane region" description="Helical" evidence="5">
    <location>
        <begin position="464"/>
        <end position="481"/>
    </location>
</feature>
<dbReference type="Gene3D" id="3.40.1090.10">
    <property type="entry name" value="Cytosolic phospholipase A2 catalytic domain"/>
    <property type="match status" value="1"/>
</dbReference>
<protein>
    <recommendedName>
        <fullName evidence="6">PNPLA domain-containing protein</fullName>
    </recommendedName>
</protein>
<dbReference type="EMBL" id="AP024714">
    <property type="protein sequence ID" value="BCX81443.1"/>
    <property type="molecule type" value="Genomic_DNA"/>
</dbReference>
<keyword evidence="8" id="KW-1185">Reference proteome</keyword>
<evidence type="ECO:0000256" key="5">
    <source>
        <dbReference type="SAM" id="Phobius"/>
    </source>
</evidence>
<evidence type="ECO:0000256" key="1">
    <source>
        <dbReference type="ARBA" id="ARBA00022801"/>
    </source>
</evidence>
<keyword evidence="1 4" id="KW-0378">Hydrolase</keyword>
<dbReference type="GO" id="GO:0016042">
    <property type="term" value="P:lipid catabolic process"/>
    <property type="evidence" value="ECO:0007669"/>
    <property type="project" value="UniProtKB-UniRule"/>
</dbReference>
<proteinExistence type="predicted"/>
<dbReference type="SUPFAM" id="SSF52151">
    <property type="entry name" value="FabD/lysophospholipase-like"/>
    <property type="match status" value="1"/>
</dbReference>
<feature type="active site" description="Proton acceptor" evidence="4">
    <location>
        <position position="266"/>
    </location>
</feature>
<dbReference type="PROSITE" id="PS51635">
    <property type="entry name" value="PNPLA"/>
    <property type="match status" value="1"/>
</dbReference>
<dbReference type="Proteomes" id="UP001321825">
    <property type="component" value="Chromosome"/>
</dbReference>
<organism evidence="7 8">
    <name type="scientific">Methylomarinovum caldicuralii</name>
    <dbReference type="NCBI Taxonomy" id="438856"/>
    <lineage>
        <taxon>Bacteria</taxon>
        <taxon>Pseudomonadati</taxon>
        <taxon>Pseudomonadota</taxon>
        <taxon>Gammaproteobacteria</taxon>
        <taxon>Methylococcales</taxon>
        <taxon>Methylothermaceae</taxon>
        <taxon>Methylomarinovum</taxon>
    </lineage>
</organism>
<feature type="active site" description="Nucleophile" evidence="4">
    <location>
        <position position="44"/>
    </location>
</feature>
<dbReference type="RefSeq" id="WP_317706370.1">
    <property type="nucleotide sequence ID" value="NZ_AP024714.1"/>
</dbReference>
<dbReference type="PANTHER" id="PTHR14226:SF78">
    <property type="entry name" value="SLR0060 PROTEIN"/>
    <property type="match status" value="1"/>
</dbReference>
<feature type="transmembrane region" description="Helical" evidence="5">
    <location>
        <begin position="545"/>
        <end position="563"/>
    </location>
</feature>
<dbReference type="KEGG" id="mcau:MIT9_P1021"/>
<evidence type="ECO:0000256" key="2">
    <source>
        <dbReference type="ARBA" id="ARBA00022963"/>
    </source>
</evidence>
<feature type="domain" description="PNPLA" evidence="6">
    <location>
        <begin position="9"/>
        <end position="279"/>
    </location>
</feature>
<keyword evidence="3 4" id="KW-0443">Lipid metabolism</keyword>
<dbReference type="GO" id="GO:0016787">
    <property type="term" value="F:hydrolase activity"/>
    <property type="evidence" value="ECO:0007669"/>
    <property type="project" value="UniProtKB-UniRule"/>
</dbReference>
<evidence type="ECO:0000313" key="7">
    <source>
        <dbReference type="EMBL" id="BCX81443.1"/>
    </source>
</evidence>
<name>A0AAU9CNC3_9GAMM</name>
<feature type="transmembrane region" description="Helical" evidence="5">
    <location>
        <begin position="487"/>
        <end position="509"/>
    </location>
</feature>
<feature type="short sequence motif" description="DGA/G" evidence="4">
    <location>
        <begin position="266"/>
        <end position="268"/>
    </location>
</feature>
<dbReference type="Pfam" id="PF01734">
    <property type="entry name" value="Patatin"/>
    <property type="match status" value="1"/>
</dbReference>
<evidence type="ECO:0000313" key="8">
    <source>
        <dbReference type="Proteomes" id="UP001321825"/>
    </source>
</evidence>
<evidence type="ECO:0000256" key="3">
    <source>
        <dbReference type="ARBA" id="ARBA00023098"/>
    </source>
</evidence>
<dbReference type="InterPro" id="IPR050301">
    <property type="entry name" value="NTE"/>
</dbReference>
<dbReference type="AlphaFoldDB" id="A0AAU9CNC3"/>
<dbReference type="InterPro" id="IPR002641">
    <property type="entry name" value="PNPLA_dom"/>
</dbReference>
<dbReference type="PANTHER" id="PTHR14226">
    <property type="entry name" value="NEUROPATHY TARGET ESTERASE/SWISS CHEESE D.MELANOGASTER"/>
    <property type="match status" value="1"/>
</dbReference>
<sequence>MSTDKLGLALSGGGLRASFFHLGVLAQLAECGLLPRIETISAVSGGAIIAALYYIHLKRLLESRKDTEITDADYVDLVHTLSEQFRAAAQKNIRLLALADLRANWRLYRRDYSLSDRIAEVYDQLLYRPALGRETPVTMRELRIFPPGEPGFHPYRNNDSRRHKVPVLILNATSLNTGRDWQFTARTMGEPVSYQHGRTCFDEIDSVPVRLRRPFDYFQAADPRLRDFPLAKAVAASAAVPGVFPPVVIEGLYRDGEDPICVSLVDGGVHDNQGIDALLAEACTRFIVSDASGQLDFEPCPETGRLGVLARSGSVLQDQVRYESLHRLIEVHGRDRVAFLHLRKGLGKREIAWINWNGEPYPERVSPPTTEAFGVAPGVQACLAEIRTDLDAFHDTEACALMCDGYQIANAEIPHRFGQNGSQPGAWPFLQIQPGLRAPSPRLLKLLRIGRHNVGKILLLDKRMLVPALGAPALTLAWAWIPLRDWIAAASIPVSAIAGIAVIVILDWLGWRLGCARAPEIAAFVRRIKRIARTPLNGYQNVRRFLLRAALPLAGAVLVKAYLRWLNPLYLRCGRLR</sequence>
<keyword evidence="5" id="KW-0472">Membrane</keyword>
<evidence type="ECO:0000259" key="6">
    <source>
        <dbReference type="PROSITE" id="PS51635"/>
    </source>
</evidence>
<comment type="caution">
    <text evidence="4">Lacks conserved residue(s) required for the propagation of feature annotation.</text>
</comment>
<evidence type="ECO:0000256" key="4">
    <source>
        <dbReference type="PROSITE-ProRule" id="PRU01161"/>
    </source>
</evidence>
<keyword evidence="5" id="KW-1133">Transmembrane helix</keyword>